<dbReference type="EMBL" id="HF935724">
    <property type="protein sequence ID" value="CCX32124.1"/>
    <property type="molecule type" value="Genomic_DNA"/>
</dbReference>
<dbReference type="AlphaFoldDB" id="U4LJ51"/>
<accession>U4LJ51</accession>
<dbReference type="OrthoDB" id="2161780at2759"/>
<keyword evidence="2 4" id="KW-0663">Pyridoxal phosphate</keyword>
<proteinExistence type="predicted"/>
<evidence type="ECO:0000256" key="3">
    <source>
        <dbReference type="ARBA" id="ARBA00023239"/>
    </source>
</evidence>
<evidence type="ECO:0000256" key="4">
    <source>
        <dbReference type="PIRSR" id="PIRSR602129-50"/>
    </source>
</evidence>
<organism evidence="5 6">
    <name type="scientific">Pyronema omphalodes (strain CBS 100304)</name>
    <name type="common">Pyronema confluens</name>
    <dbReference type="NCBI Taxonomy" id="1076935"/>
    <lineage>
        <taxon>Eukaryota</taxon>
        <taxon>Fungi</taxon>
        <taxon>Dikarya</taxon>
        <taxon>Ascomycota</taxon>
        <taxon>Pezizomycotina</taxon>
        <taxon>Pezizomycetes</taxon>
        <taxon>Pezizales</taxon>
        <taxon>Pyronemataceae</taxon>
        <taxon>Pyronema</taxon>
    </lineage>
</organism>
<comment type="cofactor">
    <cofactor evidence="1 4">
        <name>pyridoxal 5'-phosphate</name>
        <dbReference type="ChEBI" id="CHEBI:597326"/>
    </cofactor>
</comment>
<dbReference type="OMA" id="RESINTQ"/>
<dbReference type="InterPro" id="IPR015421">
    <property type="entry name" value="PyrdxlP-dep_Trfase_major"/>
</dbReference>
<evidence type="ECO:0000256" key="1">
    <source>
        <dbReference type="ARBA" id="ARBA00001933"/>
    </source>
</evidence>
<evidence type="ECO:0000313" key="5">
    <source>
        <dbReference type="EMBL" id="CCX32124.1"/>
    </source>
</evidence>
<dbReference type="STRING" id="1076935.U4LJ51"/>
<dbReference type="SUPFAM" id="SSF53383">
    <property type="entry name" value="PLP-dependent transferases"/>
    <property type="match status" value="1"/>
</dbReference>
<dbReference type="PANTHER" id="PTHR42735">
    <property type="match status" value="1"/>
</dbReference>
<dbReference type="InterPro" id="IPR002129">
    <property type="entry name" value="PyrdxlP-dep_de-COase"/>
</dbReference>
<dbReference type="InterPro" id="IPR050477">
    <property type="entry name" value="GrpII_AminoAcid_Decarb"/>
</dbReference>
<keyword evidence="3" id="KW-0456">Lyase</keyword>
<dbReference type="InterPro" id="IPR015424">
    <property type="entry name" value="PyrdxlP-dep_Trfase"/>
</dbReference>
<dbReference type="Proteomes" id="UP000018144">
    <property type="component" value="Unassembled WGS sequence"/>
</dbReference>
<feature type="modified residue" description="N6-(pyridoxal phosphate)lysine" evidence="4">
    <location>
        <position position="461"/>
    </location>
</feature>
<dbReference type="GO" id="GO:0019752">
    <property type="term" value="P:carboxylic acid metabolic process"/>
    <property type="evidence" value="ECO:0007669"/>
    <property type="project" value="InterPro"/>
</dbReference>
<dbReference type="PANTHER" id="PTHR42735:SF4">
    <property type="entry name" value="PYRIDOXAL PHOSPHATE-DEPENDENT DECARBOXYLASE FAMILY PROTEIN"/>
    <property type="match status" value="1"/>
</dbReference>
<sequence length="1088" mass="121851">MSRGTRGATDDLTVEANVNRHAGLAAYFLGPGAENHQQLLDYLTQILSQNQACRQKYRRDDDPVFITSNMTSNEQFILNKARLDTYLEILNEKLLTKYSIPFWHPRYSAHMTTDVSMPATLGYISTMMFNPNNVSVEASPITTVLEVEAGKQLCKLLGYRLEPGTTYYGFGEPGVPSTEDDWNDGEEHISSWGHITCGGTVANIESLWAARNLKFYPLSLRNAMRSGEELHMIEDLFKITTCIGEVKLFSSLTTWELLNLKVDDILAIPQRIYEQFGVSPAILQKAMDKHGVQSVGQAVLQKQYDVPPMKVLITSTNHYSWPKACALTGIGSENMISVPINDDASMDTALLEKALKECYDKLQPVYAVIGIVGSTEEGAVDDIDAFINLRERCQARGMSFVVHADAAWGGYFSSLKTPKSQFQPPGRERRSVVLSLNLRERVNDTLWAMSKCDSITIDPHKSGYVPYPAGALCYRNQNMRYLLTWSSPYISRTNEPESVGVYGVEGSKPGAAAVAVWLSNCVIGMGKTGYGALLSEALYTSSMFSAYWAAMPMDSYKNDFKVIPFNKLPNEDWEDPEVEKKFIRDRILGKSGEEILGDEEALEKLRNLGSDLTINCLTANFKIRNGEWNTNVEMANRLNKSVVKRMSSVYPRQDPQKVDFFLTSTEFRQDIYGQCADTYKRRLGLVGPADLFVMRNVVMNPHPTTGDFVGSLARSYGKIIDEEIERLHQYSDPKAPKKHRFVVQGSPKSEHVYLAYLPSFYNANSSSQLILTAKLKYEAKKDTSPTRKTTKKKKGSGSALFSVETEVEFSFLPGASFELNIGGSSKSGGSSGKAKETHSDTAVYFLETTSEVEFSALLSGSYEARIWSDKDGEACATKVTVTDVQTQINRSIQPDYRDRDYPETLPFYLYGSTKEGDAHMSHILLKAPNLMYCASELSLTLDVAWKSMEVDHYMKNGCIAVTKFPERACQPFSGNPPIFQNQEQDNGVWVEIYRDEAPTTIPSMKPPRRHWQDHQSFFNLCVPAGRRPIATGWLKNFKRTYTDTVQVNANGLDGLRWNGDAWEEMEAASGPGGLYDEWLKEINAVQPK</sequence>
<dbReference type="GO" id="GO:0016830">
    <property type="term" value="F:carbon-carbon lyase activity"/>
    <property type="evidence" value="ECO:0007669"/>
    <property type="project" value="InterPro"/>
</dbReference>
<name>U4LJ51_PYROM</name>
<gene>
    <name evidence="5" type="ORF">PCON_12394</name>
</gene>
<evidence type="ECO:0000256" key="2">
    <source>
        <dbReference type="ARBA" id="ARBA00022898"/>
    </source>
</evidence>
<protein>
    <submittedName>
        <fullName evidence="5">Similar to L-tyrosine decarboxylase acc. no. B8GDM7</fullName>
    </submittedName>
</protein>
<dbReference type="Pfam" id="PF00282">
    <property type="entry name" value="Pyridoxal_deC"/>
    <property type="match status" value="1"/>
</dbReference>
<dbReference type="eggNOG" id="KOG0629">
    <property type="taxonomic scope" value="Eukaryota"/>
</dbReference>
<dbReference type="Gene3D" id="3.40.640.10">
    <property type="entry name" value="Type I PLP-dependent aspartate aminotransferase-like (Major domain)"/>
    <property type="match status" value="1"/>
</dbReference>
<dbReference type="GO" id="GO:0030170">
    <property type="term" value="F:pyridoxal phosphate binding"/>
    <property type="evidence" value="ECO:0007669"/>
    <property type="project" value="InterPro"/>
</dbReference>
<reference evidence="5 6" key="1">
    <citation type="journal article" date="2013" name="PLoS Genet.">
        <title>The genome and development-dependent transcriptomes of Pyronema confluens: a window into fungal evolution.</title>
        <authorList>
            <person name="Traeger S."/>
            <person name="Altegoer F."/>
            <person name="Freitag M."/>
            <person name="Gabaldon T."/>
            <person name="Kempken F."/>
            <person name="Kumar A."/>
            <person name="Marcet-Houben M."/>
            <person name="Poggeler S."/>
            <person name="Stajich J.E."/>
            <person name="Nowrousian M."/>
        </authorList>
    </citation>
    <scope>NUCLEOTIDE SEQUENCE [LARGE SCALE GENOMIC DNA]</scope>
    <source>
        <strain evidence="6">CBS 100304</strain>
        <tissue evidence="5">Vegetative mycelium</tissue>
    </source>
</reference>
<keyword evidence="6" id="KW-1185">Reference proteome</keyword>
<evidence type="ECO:0000313" key="6">
    <source>
        <dbReference type="Proteomes" id="UP000018144"/>
    </source>
</evidence>